<accession>A0ACB9SJB3</accession>
<gene>
    <name evidence="1" type="ORF">MML48_9g00006072</name>
</gene>
<dbReference type="EMBL" id="CM043023">
    <property type="protein sequence ID" value="KAI4455246.1"/>
    <property type="molecule type" value="Genomic_DNA"/>
</dbReference>
<keyword evidence="2" id="KW-1185">Reference proteome</keyword>
<organism evidence="1 2">
    <name type="scientific">Holotrichia oblita</name>
    <name type="common">Chafer beetle</name>
    <dbReference type="NCBI Taxonomy" id="644536"/>
    <lineage>
        <taxon>Eukaryota</taxon>
        <taxon>Metazoa</taxon>
        <taxon>Ecdysozoa</taxon>
        <taxon>Arthropoda</taxon>
        <taxon>Hexapoda</taxon>
        <taxon>Insecta</taxon>
        <taxon>Pterygota</taxon>
        <taxon>Neoptera</taxon>
        <taxon>Endopterygota</taxon>
        <taxon>Coleoptera</taxon>
        <taxon>Polyphaga</taxon>
        <taxon>Scarabaeiformia</taxon>
        <taxon>Scarabaeidae</taxon>
        <taxon>Melolonthinae</taxon>
        <taxon>Holotrichia</taxon>
    </lineage>
</organism>
<evidence type="ECO:0000313" key="2">
    <source>
        <dbReference type="Proteomes" id="UP001056778"/>
    </source>
</evidence>
<protein>
    <submittedName>
        <fullName evidence="1">Sorting nexin</fullName>
    </submittedName>
</protein>
<evidence type="ECO:0000313" key="1">
    <source>
        <dbReference type="EMBL" id="KAI4455246.1"/>
    </source>
</evidence>
<sequence>MLSNESIGKFLTISLFPIISILTAEYYYSILPFGGTWLVLYVLILLFVTVWLTWMSIQNVLKQSKPFTYDFEQNTYLKYSKKIYLFVLKLGVIDESVKLDKNKIIGVDDIVNEQRSIDDRIADFVKDVEQLFLMKWYPKISDDDLFLKETRNLLDDIMRRFLQIVVQVDTKKLVHGVLVIFLRHIKEFRKTVRRQQTTPKSIEELYRYTHIASKNEKAFEHFMCQITTKIFRQFLSWELYNSVPCKSLISILARKLTTYSLIYVSTPQTINYRIAQLCFSKENKAKLDFGRYDAVYLTDVDLIKLEDKLEDDPMTNVNSVPPNKEVTLQNGNTPSVTPKKIDSTKHVMADVNIKRDSISVKQITVNESSDKNQENYGRDEVDTSTNEEVTEVDSAGSYHAVSEPVKIHKSQSNKTWRNSSDLECISLGQDLLVSDEFNDPDLQIQDLIDKKPWKDNLDSLEVDEKHHPIWNITENIENVPEGREMNIPSPNIPSFISNTIKPIGNVTASTLHNMKELQQSTVNNVVKPVSQATTTAMHKIGDLQDEAAGVMEGIFDFGMAGIRKGLRLTGLQDNTTDKTKLDSSKPISYSQGQQKSQTKPAKLTKVPHIMSEEGKNIPPDETVWMNPLIKDFPNFDGQILLEKSPVSAPVVPTISTHEVTSPDPEYEDVTDLATTTAKLRSLLQQRTTESNINTPAVSPMPGDDFHKTFSTPLEYTGRYAIPSNSSDETEVDGTLPSLYKFCARTATGVFHNTLNTIKTALPGNISDQEGRHDGILDRNWDCENWTYVASDVGADDFSSRAQRLLNERRAYCTVDNAYEAVESLDVLNQVDGGWNTPITVYDDELDDVEVHIPFTRTLVDIFCELVAETNTFLTQESVVKMLLILFGELSEEYICDKSKKITRSINSFIGKLPNDAKKEDISMCLDEFTRFFLDIFPSENKSIF</sequence>
<dbReference type="Proteomes" id="UP001056778">
    <property type="component" value="Chromosome 9"/>
</dbReference>
<comment type="caution">
    <text evidence="1">The sequence shown here is derived from an EMBL/GenBank/DDBJ whole genome shotgun (WGS) entry which is preliminary data.</text>
</comment>
<reference evidence="1" key="1">
    <citation type="submission" date="2022-04" db="EMBL/GenBank/DDBJ databases">
        <title>Chromosome-scale genome assembly of Holotrichia oblita Faldermann.</title>
        <authorList>
            <person name="Rongchong L."/>
        </authorList>
    </citation>
    <scope>NUCLEOTIDE SEQUENCE</scope>
    <source>
        <strain evidence="1">81SQS9</strain>
    </source>
</reference>
<proteinExistence type="predicted"/>
<name>A0ACB9SJB3_HOLOL</name>